<evidence type="ECO:0000259" key="3">
    <source>
        <dbReference type="PROSITE" id="PS51294"/>
    </source>
</evidence>
<feature type="region of interest" description="Disordered" evidence="1">
    <location>
        <begin position="482"/>
        <end position="505"/>
    </location>
</feature>
<dbReference type="Proteomes" id="UP000054408">
    <property type="component" value="Unassembled WGS sequence"/>
</dbReference>
<dbReference type="CDD" id="cd14279">
    <property type="entry name" value="CUE"/>
    <property type="match status" value="1"/>
</dbReference>
<dbReference type="SMART" id="SM00717">
    <property type="entry name" value="SANT"/>
    <property type="match status" value="1"/>
</dbReference>
<evidence type="ECO:0000313" key="5">
    <source>
        <dbReference type="Proteomes" id="UP000054408"/>
    </source>
</evidence>
<dbReference type="OrthoDB" id="6781668at2759"/>
<dbReference type="GeneID" id="25563650"/>
<feature type="compositionally biased region" description="Low complexity" evidence="1">
    <location>
        <begin position="791"/>
        <end position="801"/>
    </location>
</feature>
<dbReference type="Pfam" id="PF04564">
    <property type="entry name" value="U-box"/>
    <property type="match status" value="1"/>
</dbReference>
<feature type="region of interest" description="Disordered" evidence="1">
    <location>
        <begin position="251"/>
        <end position="288"/>
    </location>
</feature>
<protein>
    <submittedName>
        <fullName evidence="4">Uncharacterized protein</fullName>
    </submittedName>
</protein>
<gene>
    <name evidence="4" type="ORF">AMSG_04087</name>
</gene>
<feature type="compositionally biased region" description="Basic residues" evidence="1">
    <location>
        <begin position="493"/>
        <end position="503"/>
    </location>
</feature>
<dbReference type="EMBL" id="GL349448">
    <property type="protein sequence ID" value="KNC47857.1"/>
    <property type="molecule type" value="Genomic_DNA"/>
</dbReference>
<feature type="domain" description="Myb-like" evidence="2">
    <location>
        <begin position="626"/>
        <end position="678"/>
    </location>
</feature>
<evidence type="ECO:0000256" key="1">
    <source>
        <dbReference type="SAM" id="MobiDB-lite"/>
    </source>
</evidence>
<sequence length="1040" mass="111758">MASVCTWEAGCREHDAGQFMVVQGPAHAEFVAQLVSAVKVADLVAASNGLATAEAAGQAESYQWPSEVPTQVEVVWCYAQADLPKSRAVTNAFKSVRRGALPFAYSDHVDTIDTAAVIRGVAVNLAPPLAWPPAFVPAGVPSNYLLVPHLFCTSVKGKRKKLMAMSPANLNKWLPESQQDTEAPSPASILHPFQQSWLAALLKATRPLHYSLPNTMSRFYTEAFRPASPSPMAQSSLLGTFFAVAAASKSPARSHAGPKPGPRSPVPEPNSHLRGALKGAGLLGSDRSEADERALLASLRRARDEQSPPAAPAADDAEDDATPPPPTAPHLLNGASSSATADAAARRDDAFGDLSGAEAAEMDKRLAAYRDQMAKLEASRRARQVSNVTALFPHLTRDEAGAALDQCDGDVDETLLKLASPSAALGSFLAKVREAVATSKTSESFRRPPGTLHPEEDTSCAGYQSFCIHGMAAVRRANPASGSFAWSTGSTSRKSKAKPKPKPKSTFTSFAPFYRTIRTREEATKVAEDIARIHAEAKEGKVEVRVAPTRLRSTEYKLNPKALAKVAEALPSLKDKVVREGEAVPLPENTNEVCKLMEGWSKARMRAYAMIDRNPNGYYYRFNAPGEAPRKGPFTQEEHAIFLKRLEEMGGPGRWGLLSIGIPGRVGYQCSGHYRRMIEAGVIVDPTYKVDESGRARYLEENGKFRVHPRVGARQRAAMKSKGSAESNAAKDDATDKEPKKGAKKRKRDNTQTPSAQPPAPEAPAPQSDPSASGPPAAAQPAPQPSPSALPPTTDTASSAPAPVPASVPAPMDDAPPPPPKKTSPPPANPRPTKKRKVTTKLTKPPPSRTSSLVQEQIKRQRKLVSSTRAKAAKKRAKAKARARKRDAKAAEAVIAEESQPAGPPPPPKRIRKSRAKPKPRAAGDAEAMELAEIEAATTWKPPPSFYSTKRLRGLCPADDDVVAQANPLPGYRDPIMLEEVVAPAISPYGHVMGYATWRMTLETRNNVCPFTNQPLELKAIVPLTLGNIDEYRDKIIGLD</sequence>
<evidence type="ECO:0000313" key="4">
    <source>
        <dbReference type="EMBL" id="KNC47857.1"/>
    </source>
</evidence>
<feature type="region of interest" description="Disordered" evidence="1">
    <location>
        <begin position="300"/>
        <end position="344"/>
    </location>
</feature>
<reference evidence="4 5" key="1">
    <citation type="submission" date="2010-05" db="EMBL/GenBank/DDBJ databases">
        <title>The Genome Sequence of Thecamonas trahens ATCC 50062.</title>
        <authorList>
            <consortium name="The Broad Institute Genome Sequencing Platform"/>
            <person name="Russ C."/>
            <person name="Cuomo C."/>
            <person name="Shea T."/>
            <person name="Young S.K."/>
            <person name="Zeng Q."/>
            <person name="Koehrsen M."/>
            <person name="Haas B."/>
            <person name="Borodovsky M."/>
            <person name="Guigo R."/>
            <person name="Alvarado L."/>
            <person name="Berlin A."/>
            <person name="Bochicchio J."/>
            <person name="Borenstein D."/>
            <person name="Chapman S."/>
            <person name="Chen Z."/>
            <person name="Freedman E."/>
            <person name="Gellesch M."/>
            <person name="Goldberg J."/>
            <person name="Griggs A."/>
            <person name="Gujja S."/>
            <person name="Heilman E."/>
            <person name="Heiman D."/>
            <person name="Hepburn T."/>
            <person name="Howarth C."/>
            <person name="Jen D."/>
            <person name="Larson L."/>
            <person name="Mehta T."/>
            <person name="Park D."/>
            <person name="Pearson M."/>
            <person name="Roberts A."/>
            <person name="Saif S."/>
            <person name="Shenoy N."/>
            <person name="Sisk P."/>
            <person name="Stolte C."/>
            <person name="Sykes S."/>
            <person name="Thomson T."/>
            <person name="Walk T."/>
            <person name="White J."/>
            <person name="Yandava C."/>
            <person name="Burger G."/>
            <person name="Gray M.W."/>
            <person name="Holland P.W.H."/>
            <person name="King N."/>
            <person name="Lang F.B.F."/>
            <person name="Roger A.J."/>
            <person name="Ruiz-Trillo I."/>
            <person name="Lander E."/>
            <person name="Nusbaum C."/>
        </authorList>
    </citation>
    <scope>NUCLEOTIDE SEQUENCE [LARGE SCALE GENOMIC DNA]</scope>
    <source>
        <strain evidence="4 5">ATCC 50062</strain>
    </source>
</reference>
<feature type="compositionally biased region" description="Pro residues" evidence="1">
    <location>
        <begin position="802"/>
        <end position="830"/>
    </location>
</feature>
<keyword evidence="5" id="KW-1185">Reference proteome</keyword>
<organism evidence="4 5">
    <name type="scientific">Thecamonas trahens ATCC 50062</name>
    <dbReference type="NCBI Taxonomy" id="461836"/>
    <lineage>
        <taxon>Eukaryota</taxon>
        <taxon>Apusozoa</taxon>
        <taxon>Apusomonadida</taxon>
        <taxon>Apusomonadidae</taxon>
        <taxon>Thecamonas</taxon>
    </lineage>
</organism>
<dbReference type="Pfam" id="PF00249">
    <property type="entry name" value="Myb_DNA-binding"/>
    <property type="match status" value="1"/>
</dbReference>
<dbReference type="SUPFAM" id="SSF46689">
    <property type="entry name" value="Homeodomain-like"/>
    <property type="match status" value="1"/>
</dbReference>
<dbReference type="InterPro" id="IPR003613">
    <property type="entry name" value="Ubox_domain"/>
</dbReference>
<dbReference type="InterPro" id="IPR001005">
    <property type="entry name" value="SANT/Myb"/>
</dbReference>
<dbReference type="GO" id="GO:0004842">
    <property type="term" value="F:ubiquitin-protein transferase activity"/>
    <property type="evidence" value="ECO:0007669"/>
    <property type="project" value="InterPro"/>
</dbReference>
<dbReference type="CDD" id="cd00167">
    <property type="entry name" value="SANT"/>
    <property type="match status" value="1"/>
</dbReference>
<dbReference type="Gene3D" id="3.30.40.10">
    <property type="entry name" value="Zinc/RING finger domain, C3HC4 (zinc finger)"/>
    <property type="match status" value="1"/>
</dbReference>
<dbReference type="RefSeq" id="XP_013759335.1">
    <property type="nucleotide sequence ID" value="XM_013903881.1"/>
</dbReference>
<feature type="compositionally biased region" description="Basic residues" evidence="1">
    <location>
        <begin position="909"/>
        <end position="920"/>
    </location>
</feature>
<feature type="domain" description="HTH myb-type" evidence="3">
    <location>
        <begin position="630"/>
        <end position="682"/>
    </location>
</feature>
<evidence type="ECO:0000259" key="2">
    <source>
        <dbReference type="PROSITE" id="PS50090"/>
    </source>
</evidence>
<feature type="compositionally biased region" description="Pro residues" evidence="1">
    <location>
        <begin position="259"/>
        <end position="268"/>
    </location>
</feature>
<proteinExistence type="predicted"/>
<accession>A0A0L0D646</accession>
<dbReference type="SUPFAM" id="SSF57850">
    <property type="entry name" value="RING/U-box"/>
    <property type="match status" value="1"/>
</dbReference>
<dbReference type="InterPro" id="IPR013083">
    <property type="entry name" value="Znf_RING/FYVE/PHD"/>
</dbReference>
<feature type="compositionally biased region" description="Basic and acidic residues" evidence="1">
    <location>
        <begin position="729"/>
        <end position="741"/>
    </location>
</feature>
<dbReference type="eggNOG" id="ENOG502QV86">
    <property type="taxonomic scope" value="Eukaryota"/>
</dbReference>
<dbReference type="PROSITE" id="PS50090">
    <property type="entry name" value="MYB_LIKE"/>
    <property type="match status" value="1"/>
</dbReference>
<name>A0A0L0D646_THETB</name>
<feature type="compositionally biased region" description="Low complexity" evidence="1">
    <location>
        <begin position="765"/>
        <end position="781"/>
    </location>
</feature>
<feature type="region of interest" description="Disordered" evidence="1">
    <location>
        <begin position="709"/>
        <end position="925"/>
    </location>
</feature>
<dbReference type="InterPro" id="IPR017930">
    <property type="entry name" value="Myb_dom"/>
</dbReference>
<dbReference type="GO" id="GO:0016567">
    <property type="term" value="P:protein ubiquitination"/>
    <property type="evidence" value="ECO:0007669"/>
    <property type="project" value="InterPro"/>
</dbReference>
<feature type="compositionally biased region" description="Low complexity" evidence="1">
    <location>
        <begin position="273"/>
        <end position="284"/>
    </location>
</feature>
<feature type="compositionally biased region" description="Basic residues" evidence="1">
    <location>
        <begin position="709"/>
        <end position="719"/>
    </location>
</feature>
<dbReference type="InterPro" id="IPR009057">
    <property type="entry name" value="Homeodomain-like_sf"/>
</dbReference>
<dbReference type="AlphaFoldDB" id="A0A0L0D646"/>
<dbReference type="PROSITE" id="PS51294">
    <property type="entry name" value="HTH_MYB"/>
    <property type="match status" value="1"/>
</dbReference>
<feature type="compositionally biased region" description="Basic residues" evidence="1">
    <location>
        <begin position="871"/>
        <end position="887"/>
    </location>
</feature>